<evidence type="ECO:0000256" key="2">
    <source>
        <dbReference type="ARBA" id="ARBA00022741"/>
    </source>
</evidence>
<dbReference type="GO" id="GO:0005739">
    <property type="term" value="C:mitochondrion"/>
    <property type="evidence" value="ECO:0007669"/>
    <property type="project" value="TreeGrafter"/>
</dbReference>
<dbReference type="GO" id="GO:0005524">
    <property type="term" value="F:ATP binding"/>
    <property type="evidence" value="ECO:0007669"/>
    <property type="project" value="UniProtKB-KW"/>
</dbReference>
<dbReference type="VEuPathDB" id="PlasmoDB:PRCDC_0923300"/>
<dbReference type="Pfam" id="PF00587">
    <property type="entry name" value="tRNA-synt_2b"/>
    <property type="match status" value="1"/>
</dbReference>
<dbReference type="GeneID" id="24531081"/>
<dbReference type="InterPro" id="IPR006195">
    <property type="entry name" value="aa-tRNA-synth_II"/>
</dbReference>
<evidence type="ECO:0000313" key="6">
    <source>
        <dbReference type="EMBL" id="KYN98543.1"/>
    </source>
</evidence>
<sequence>MLIKIIILIGLFHHVILSLKLVNLKKKRSDVFFVNNKILERNVPKKKYRILCNKNKSYIGSNYIFNRIFNDNIKSNGDKTSELLQRANYIRDVNGIYNILPLGFRVINKIIDFVNKHLEKLNSHAMSLSILQAKKLWNISDRAKLYSDEFLYVYKQKHSKNDKNSEESLKKKIEDDGYILSPTCEELSLSLINQIYNENITIKCLPLLIHQYNYKFRNEKRFEKSLFKSKEFLMKDGYSFHSNEKCLNETYEKYKECYKNIFEELKLSFNIIKKRKKDKMNALESHEFQVLSRDGKYKEAAHIFKLGDYYSNKLNIKYLDKKNETKNILMGSYGIGIYRLLYFLIENFYDEEGIKLPEQVAPFSVYLIQTNQKSKYSATKISKILNMYKDCMEKKGSISQQKNEQDDQGADKCGNSTFVGNIHNDDNIFNGDKINNDDNIFNGDKINNDDNIFNGDKINNDDNIFNGDKINNDDNIFNGDKINNNNDILNSNNTLNHDNRVDINNTLTYSSLTSNDIEYILTLWLFNTFKNKNVDIYYDDTDLHLSRKLKHCDLIGAPNRIIINLSNLDKKVKVPTNFYNYIDNSDNILWNKLYLTFQNITIEYKHRFSQEKKIMTIRELFKYFKFI</sequence>
<gene>
    <name evidence="6" type="ORF">PRSY57_0923300</name>
</gene>
<evidence type="ECO:0000256" key="3">
    <source>
        <dbReference type="ARBA" id="ARBA00022840"/>
    </source>
</evidence>
<proteinExistence type="predicted"/>
<protein>
    <submittedName>
        <fullName evidence="6">Proline--tRNA ligase, putative</fullName>
    </submittedName>
</protein>
<organism evidence="6 7">
    <name type="scientific">Plasmodium reichenowi</name>
    <dbReference type="NCBI Taxonomy" id="5854"/>
    <lineage>
        <taxon>Eukaryota</taxon>
        <taxon>Sar</taxon>
        <taxon>Alveolata</taxon>
        <taxon>Apicomplexa</taxon>
        <taxon>Aconoidasida</taxon>
        <taxon>Haemosporida</taxon>
        <taxon>Plasmodiidae</taxon>
        <taxon>Plasmodium</taxon>
        <taxon>Plasmodium (Laverania)</taxon>
    </lineage>
</organism>
<dbReference type="SUPFAM" id="SSF52954">
    <property type="entry name" value="Class II aaRS ABD-related"/>
    <property type="match status" value="1"/>
</dbReference>
<dbReference type="Proteomes" id="UP000076359">
    <property type="component" value="Unassembled WGS sequence"/>
</dbReference>
<dbReference type="InterPro" id="IPR050062">
    <property type="entry name" value="Pro-tRNA_synthetase"/>
</dbReference>
<dbReference type="InterPro" id="IPR036621">
    <property type="entry name" value="Anticodon-bd_dom_sf"/>
</dbReference>
<dbReference type="Gene3D" id="3.30.930.10">
    <property type="entry name" value="Bira Bifunctional Protein, Domain 2"/>
    <property type="match status" value="1"/>
</dbReference>
<dbReference type="GO" id="GO:0006433">
    <property type="term" value="P:prolyl-tRNA aminoacylation"/>
    <property type="evidence" value="ECO:0007669"/>
    <property type="project" value="TreeGrafter"/>
</dbReference>
<dbReference type="AlphaFoldDB" id="A0A151LHX3"/>
<dbReference type="FunFam" id="3.30.930.10:FF:000116">
    <property type="entry name" value="Proline--tRNA ligase"/>
    <property type="match status" value="1"/>
</dbReference>
<keyword evidence="2" id="KW-0547">Nucleotide-binding</keyword>
<dbReference type="KEGG" id="prei:PRSY57_0923300"/>
<dbReference type="Gene3D" id="3.40.50.800">
    <property type="entry name" value="Anticodon-binding domain"/>
    <property type="match status" value="1"/>
</dbReference>
<dbReference type="SUPFAM" id="SSF55681">
    <property type="entry name" value="Class II aaRS and biotin synthetases"/>
    <property type="match status" value="1"/>
</dbReference>
<reference evidence="6 7" key="1">
    <citation type="journal article" date="2016" name="Nat. Commun.">
        <title>Genomes of cryptic chimpanzee Plasmodium species reveal key evolutionary events leading to human malaria.</title>
        <authorList>
            <person name="Sundararaman S.A."/>
            <person name="Plenderleith L.J."/>
            <person name="Liu W."/>
            <person name="Loy D.E."/>
            <person name="Learn G.H."/>
            <person name="Li Y."/>
            <person name="Shaw K.S."/>
            <person name="Ayouba A."/>
            <person name="Peeters M."/>
            <person name="Speede S."/>
            <person name="Shaw G.M."/>
            <person name="Bushman F.D."/>
            <person name="Brisson D."/>
            <person name="Rayner J.C."/>
            <person name="Sharp P.M."/>
            <person name="Hahn B.H."/>
        </authorList>
    </citation>
    <scope>NUCLEOTIDE SEQUENCE [LARGE SCALE GENOMIC DNA]</scope>
    <source>
        <strain evidence="6 7">SY57</strain>
    </source>
</reference>
<evidence type="ECO:0000313" key="7">
    <source>
        <dbReference type="Proteomes" id="UP000076359"/>
    </source>
</evidence>
<dbReference type="PANTHER" id="PTHR42753:SF2">
    <property type="entry name" value="PROLINE--TRNA LIGASE"/>
    <property type="match status" value="1"/>
</dbReference>
<name>A0A151LHX3_PLARE</name>
<dbReference type="GO" id="GO:0004827">
    <property type="term" value="F:proline-tRNA ligase activity"/>
    <property type="evidence" value="ECO:0007669"/>
    <property type="project" value="TreeGrafter"/>
</dbReference>
<dbReference type="EMBL" id="LVLA01000010">
    <property type="protein sequence ID" value="KYN98543.1"/>
    <property type="molecule type" value="Genomic_DNA"/>
</dbReference>
<comment type="caution">
    <text evidence="6">The sequence shown here is derived from an EMBL/GenBank/DDBJ whole genome shotgun (WGS) entry which is preliminary data.</text>
</comment>
<evidence type="ECO:0000259" key="5">
    <source>
        <dbReference type="PROSITE" id="PS50862"/>
    </source>
</evidence>
<evidence type="ECO:0000256" key="4">
    <source>
        <dbReference type="ARBA" id="ARBA00023146"/>
    </source>
</evidence>
<feature type="domain" description="Aminoacyl-transfer RNA synthetases class-II family profile" evidence="5">
    <location>
        <begin position="95"/>
        <end position="357"/>
    </location>
</feature>
<keyword evidence="1 6" id="KW-0436">Ligase</keyword>
<dbReference type="PANTHER" id="PTHR42753">
    <property type="entry name" value="MITOCHONDRIAL RIBOSOME PROTEIN L39/PROLYL-TRNA LIGASE FAMILY MEMBER"/>
    <property type="match status" value="1"/>
</dbReference>
<keyword evidence="3" id="KW-0067">ATP-binding</keyword>
<dbReference type="RefSeq" id="XP_012762926.2">
    <property type="nucleotide sequence ID" value="XM_012907472.2"/>
</dbReference>
<keyword evidence="4" id="KW-0030">Aminoacyl-tRNA synthetase</keyword>
<accession>A0A151LHX3</accession>
<evidence type="ECO:0000256" key="1">
    <source>
        <dbReference type="ARBA" id="ARBA00022598"/>
    </source>
</evidence>
<dbReference type="VEuPathDB" id="PlasmoDB:PRG01_0932700"/>
<dbReference type="InterPro" id="IPR045864">
    <property type="entry name" value="aa-tRNA-synth_II/BPL/LPL"/>
</dbReference>
<dbReference type="PROSITE" id="PS50862">
    <property type="entry name" value="AA_TRNA_LIGASE_II"/>
    <property type="match status" value="1"/>
</dbReference>
<dbReference type="InterPro" id="IPR002314">
    <property type="entry name" value="aa-tRNA-synt_IIb"/>
</dbReference>